<keyword evidence="3" id="KW-1185">Reference proteome</keyword>
<name>A0ABQ9H0H0_9NEOP</name>
<organism evidence="2 3">
    <name type="scientific">Dryococelus australis</name>
    <dbReference type="NCBI Taxonomy" id="614101"/>
    <lineage>
        <taxon>Eukaryota</taxon>
        <taxon>Metazoa</taxon>
        <taxon>Ecdysozoa</taxon>
        <taxon>Arthropoda</taxon>
        <taxon>Hexapoda</taxon>
        <taxon>Insecta</taxon>
        <taxon>Pterygota</taxon>
        <taxon>Neoptera</taxon>
        <taxon>Polyneoptera</taxon>
        <taxon>Phasmatodea</taxon>
        <taxon>Verophasmatodea</taxon>
        <taxon>Anareolatae</taxon>
        <taxon>Phasmatidae</taxon>
        <taxon>Eurycanthinae</taxon>
        <taxon>Dryococelus</taxon>
    </lineage>
</organism>
<dbReference type="EMBL" id="JARBHB010000008">
    <property type="protein sequence ID" value="KAJ8877772.1"/>
    <property type="molecule type" value="Genomic_DNA"/>
</dbReference>
<sequence length="621" mass="69593">MQGQGKREIPEKIRRPAASYSAIPTCKNLEMTPPRTVPDYSPPAKGKRARFPAGSTQIFTLENEADVAVGRWVISGFSRLTHRYIPHGVPAGPLWAGSEYERAKFAGHVHQAPRRVTGGARWRHTSLLGPLPPHRRRLGAPLEARGRRDVMPTPFPFKHFYEILEDESLRAGEPTTAGRRRCCGIARCVGESARIERFWATLNIGEPGSIPGGVTPRNFRVWLSCRSMPLFDGVFLRISPSTPSLAFRRCYILTLVHPRRLSIKTLLRRGWKAVSIKQRRNARAGKTEDPGENPLTSGIVRHDSHVRKSGSDPAGNRARFGLSERRGPGRGLTLRLPPTYYYVAWNYVTSPAVFIKFSARQRRVMNVCKCAQLNGLTPRRLGFEPRRIRFANVVDVANWWLFRFLDIAFNRIANPCSTVLDWIGKRLLMTPGVMPESLSGDGLKTDFRPNIHQYPYLTLDATPGPPALQPGGAPIDCTTGASWTAVAQWIERSPPTKAKRVLFPTGPLHDVHMYESCRMMPLVYGFSRGYSSSPAPAFQRCFMITSLRRWSVAEKQATSRGRFNNTTAFLGNTKCTLRPAEQRAKRLPHRTAVGSRWGDTGCSDSRSRERRSALDVPHTSA</sequence>
<gene>
    <name evidence="2" type="ORF">PR048_022228</name>
</gene>
<reference evidence="2 3" key="1">
    <citation type="submission" date="2023-02" db="EMBL/GenBank/DDBJ databases">
        <title>LHISI_Scaffold_Assembly.</title>
        <authorList>
            <person name="Stuart O.P."/>
            <person name="Cleave R."/>
            <person name="Magrath M.J.L."/>
            <person name="Mikheyev A.S."/>
        </authorList>
    </citation>
    <scope>NUCLEOTIDE SEQUENCE [LARGE SCALE GENOMIC DNA]</scope>
    <source>
        <strain evidence="2">Daus_M_001</strain>
        <tissue evidence="2">Leg muscle</tissue>
    </source>
</reference>
<evidence type="ECO:0000313" key="3">
    <source>
        <dbReference type="Proteomes" id="UP001159363"/>
    </source>
</evidence>
<proteinExistence type="predicted"/>
<comment type="caution">
    <text evidence="2">The sequence shown here is derived from an EMBL/GenBank/DDBJ whole genome shotgun (WGS) entry which is preliminary data.</text>
</comment>
<accession>A0ABQ9H0H0</accession>
<feature type="region of interest" description="Disordered" evidence="1">
    <location>
        <begin position="278"/>
        <end position="322"/>
    </location>
</feature>
<protein>
    <submittedName>
        <fullName evidence="2">Uncharacterized protein</fullName>
    </submittedName>
</protein>
<feature type="region of interest" description="Disordered" evidence="1">
    <location>
        <begin position="580"/>
        <end position="621"/>
    </location>
</feature>
<dbReference type="Proteomes" id="UP001159363">
    <property type="component" value="Chromosome 7"/>
</dbReference>
<evidence type="ECO:0000313" key="2">
    <source>
        <dbReference type="EMBL" id="KAJ8877772.1"/>
    </source>
</evidence>
<evidence type="ECO:0000256" key="1">
    <source>
        <dbReference type="SAM" id="MobiDB-lite"/>
    </source>
</evidence>